<sequence length="699" mass="75626">MPKLVLRPMFTLLRKMSFIAFALSKLTRRPMIGIPFLRAARAFSPSPSYSSSCATAESGHNMMRRRRRDIIGTFHRGSSSDDRRDSSSNVKNNDRRWNGSLRGCGGNDDDLDATTTTTTHAREKAKESSSLVSGREKRKQFIGLAKAVDRGQFQNSYNPGGIDGMSFVARSGLPPNDKKLFCVLGIESSCDDTGAAVIRSDGTILGESLASQHAIHEEFGGVVPGLAKTAHEENIDGVIRAALSNANMSMEEIDAIGVTVGPGLEICLRVGCNKGRELAMMYNKPFVGVHHLEAHILMARIPPGKYDKNDGGENRSVAPYDEVTTTSHDERAMDFPFLALLVSGGHCQILKCLGVGRYSILGGTLDDSLGEAFDKTARLLGLPVGGGGGPAVEALSAHGDPHSLALPIPMQRRKDCDFSYAGLKTSVRMAAERICVERGLESPEELPFEDKANIAASFQHVAFRHVEVRLGRAMEQVEREDGIRTLAVVGGVAANKELRRRLNSLCSDRAVSWDMHVPPPRLCTDQGAMSAWAAVERLCVGSSDLAEDQDVFARYPFSVSSNGASEKKSSNDGKQIAIGSLKKERILPRNPRRVEQNTSVGSIVTSPSPMASWTTNTSTFTSNAKSYPCRDTFVSDRISMPPPQSPASLDGFAFPLVFAACGRMSHPTKRNRSRPGTSFLGGSNQSYKSLVSILSSNGR</sequence>
<evidence type="ECO:0000256" key="7">
    <source>
        <dbReference type="HAMAP-Rule" id="MF_03179"/>
    </source>
</evidence>
<keyword evidence="11" id="KW-1185">Reference proteome</keyword>
<protein>
    <recommendedName>
        <fullName evidence="1">N(6)-L-threonylcarbamoyladenine synthase</fullName>
        <ecNumber evidence="1">2.3.1.234</ecNumber>
    </recommendedName>
</protein>
<evidence type="ECO:0000256" key="1">
    <source>
        <dbReference type="ARBA" id="ARBA00012156"/>
    </source>
</evidence>
<name>A0ABD3RZG1_9STRA</name>
<proteinExistence type="inferred from homology"/>
<evidence type="ECO:0000256" key="6">
    <source>
        <dbReference type="ARBA" id="ARBA00048117"/>
    </source>
</evidence>
<keyword evidence="3 7" id="KW-0819">tRNA processing</keyword>
<keyword evidence="7" id="KW-0496">Mitochondrion</keyword>
<dbReference type="EMBL" id="JALLPB020000099">
    <property type="protein sequence ID" value="KAL3817597.1"/>
    <property type="molecule type" value="Genomic_DNA"/>
</dbReference>
<evidence type="ECO:0000256" key="8">
    <source>
        <dbReference type="SAM" id="MobiDB-lite"/>
    </source>
</evidence>
<evidence type="ECO:0000313" key="11">
    <source>
        <dbReference type="Proteomes" id="UP001530377"/>
    </source>
</evidence>
<feature type="compositionally biased region" description="Basic and acidic residues" evidence="8">
    <location>
        <begin position="78"/>
        <end position="97"/>
    </location>
</feature>
<keyword evidence="5 7" id="KW-0012">Acyltransferase</keyword>
<dbReference type="PANTHER" id="PTHR11735:SF6">
    <property type="entry name" value="TRNA N6-ADENOSINE THREONYLCARBAMOYLTRANSFERASE, MITOCHONDRIAL"/>
    <property type="match status" value="1"/>
</dbReference>
<feature type="compositionally biased region" description="Polar residues" evidence="8">
    <location>
        <begin position="674"/>
        <end position="684"/>
    </location>
</feature>
<feature type="domain" description="Gcp-like" evidence="9">
    <location>
        <begin position="203"/>
        <end position="303"/>
    </location>
</feature>
<dbReference type="FunFam" id="3.30.420.40:FF:000012">
    <property type="entry name" value="tRNA N6-adenosine threonylcarbamoyltransferase"/>
    <property type="match status" value="1"/>
</dbReference>
<evidence type="ECO:0000256" key="3">
    <source>
        <dbReference type="ARBA" id="ARBA00022694"/>
    </source>
</evidence>
<accession>A0ABD3RZG1</accession>
<dbReference type="GO" id="GO:0002949">
    <property type="term" value="P:tRNA threonylcarbamoyladenosine modification"/>
    <property type="evidence" value="ECO:0007669"/>
    <property type="project" value="UniProtKB-UniRule"/>
</dbReference>
<comment type="cofactor">
    <cofactor evidence="7">
        <name>a divalent metal cation</name>
        <dbReference type="ChEBI" id="CHEBI:60240"/>
    </cofactor>
    <text evidence="7">Binds 1 divalent metal cation per subunit.</text>
</comment>
<feature type="compositionally biased region" description="Low complexity" evidence="8">
    <location>
        <begin position="44"/>
        <end position="58"/>
    </location>
</feature>
<feature type="region of interest" description="Disordered" evidence="8">
    <location>
        <begin position="44"/>
        <end position="134"/>
    </location>
</feature>
<organism evidence="10 11">
    <name type="scientific">Cyclostephanos tholiformis</name>
    <dbReference type="NCBI Taxonomy" id="382380"/>
    <lineage>
        <taxon>Eukaryota</taxon>
        <taxon>Sar</taxon>
        <taxon>Stramenopiles</taxon>
        <taxon>Ochrophyta</taxon>
        <taxon>Bacillariophyta</taxon>
        <taxon>Coscinodiscophyceae</taxon>
        <taxon>Thalassiosirophycidae</taxon>
        <taxon>Stephanodiscales</taxon>
        <taxon>Stephanodiscaceae</taxon>
        <taxon>Cyclostephanos</taxon>
    </lineage>
</organism>
<comment type="catalytic activity">
    <reaction evidence="6 7">
        <text>L-threonylcarbamoyladenylate + adenosine(37) in tRNA = N(6)-L-threonylcarbamoyladenosine(37) in tRNA + AMP + H(+)</text>
        <dbReference type="Rhea" id="RHEA:37059"/>
        <dbReference type="Rhea" id="RHEA-COMP:10162"/>
        <dbReference type="Rhea" id="RHEA-COMP:10163"/>
        <dbReference type="ChEBI" id="CHEBI:15378"/>
        <dbReference type="ChEBI" id="CHEBI:73682"/>
        <dbReference type="ChEBI" id="CHEBI:74411"/>
        <dbReference type="ChEBI" id="CHEBI:74418"/>
        <dbReference type="ChEBI" id="CHEBI:456215"/>
        <dbReference type="EC" id="2.3.1.234"/>
    </reaction>
</comment>
<evidence type="ECO:0000256" key="5">
    <source>
        <dbReference type="ARBA" id="ARBA00023315"/>
    </source>
</evidence>
<dbReference type="InterPro" id="IPR043129">
    <property type="entry name" value="ATPase_NBD"/>
</dbReference>
<dbReference type="AlphaFoldDB" id="A0ABD3RZG1"/>
<feature type="domain" description="Gcp-like" evidence="9">
    <location>
        <begin position="330"/>
        <end position="532"/>
    </location>
</feature>
<evidence type="ECO:0000259" key="9">
    <source>
        <dbReference type="Pfam" id="PF00814"/>
    </source>
</evidence>
<evidence type="ECO:0000313" key="10">
    <source>
        <dbReference type="EMBL" id="KAL3817597.1"/>
    </source>
</evidence>
<dbReference type="GO" id="GO:0061711">
    <property type="term" value="F:tRNA N(6)-L-threonylcarbamoyladenine synthase activity"/>
    <property type="evidence" value="ECO:0007669"/>
    <property type="project" value="UniProtKB-EC"/>
</dbReference>
<dbReference type="EC" id="2.3.1.234" evidence="1"/>
<dbReference type="PANTHER" id="PTHR11735">
    <property type="entry name" value="TRNA N6-ADENOSINE THREONYLCARBAMOYLTRANSFERASE"/>
    <property type="match status" value="1"/>
</dbReference>
<dbReference type="Gene3D" id="3.30.420.40">
    <property type="match status" value="2"/>
</dbReference>
<dbReference type="InterPro" id="IPR022450">
    <property type="entry name" value="TsaD"/>
</dbReference>
<evidence type="ECO:0000256" key="4">
    <source>
        <dbReference type="ARBA" id="ARBA00022723"/>
    </source>
</evidence>
<dbReference type="CDD" id="cd24134">
    <property type="entry name" value="ASKHA_NBD_OSGEPL1_QRI7_euk"/>
    <property type="match status" value="1"/>
</dbReference>
<dbReference type="InterPro" id="IPR000905">
    <property type="entry name" value="Gcp-like_dom"/>
</dbReference>
<comment type="subcellular location">
    <subcellularLocation>
        <location evidence="7">Mitochondrion</location>
    </subcellularLocation>
</comment>
<dbReference type="SUPFAM" id="SSF53067">
    <property type="entry name" value="Actin-like ATPase domain"/>
    <property type="match status" value="1"/>
</dbReference>
<gene>
    <name evidence="10" type="ORF">ACHAXA_006486</name>
</gene>
<dbReference type="PRINTS" id="PR00789">
    <property type="entry name" value="OSIALOPTASE"/>
</dbReference>
<dbReference type="Proteomes" id="UP001530377">
    <property type="component" value="Unassembled WGS sequence"/>
</dbReference>
<dbReference type="NCBIfam" id="TIGR03723">
    <property type="entry name" value="T6A_TsaD_YgjD"/>
    <property type="match status" value="1"/>
</dbReference>
<dbReference type="InterPro" id="IPR017861">
    <property type="entry name" value="KAE1/TsaD"/>
</dbReference>
<comment type="function">
    <text evidence="7">Required for the formation of a threonylcarbamoyl group on adenosine at position 37 (t(6)A37) in mitochondrial tRNAs that read codons beginning with adenine. Probably involved in the transfer of the threonylcarbamoyl moiety of threonylcarbamoyl-AMP (TC-AMP) to the N6 group of A37. Involved in mitochondrial genome maintenance.</text>
</comment>
<keyword evidence="4 7" id="KW-0479">Metal-binding</keyword>
<comment type="caution">
    <text evidence="10">The sequence shown here is derived from an EMBL/GenBank/DDBJ whole genome shotgun (WGS) entry which is preliminary data.</text>
</comment>
<comment type="similarity">
    <text evidence="7">Belongs to the KAE1 / TsaD family.</text>
</comment>
<dbReference type="HAMAP" id="MF_01445">
    <property type="entry name" value="TsaD"/>
    <property type="match status" value="1"/>
</dbReference>
<dbReference type="Pfam" id="PF00814">
    <property type="entry name" value="TsaD"/>
    <property type="match status" value="2"/>
</dbReference>
<dbReference type="GO" id="GO:0046872">
    <property type="term" value="F:metal ion binding"/>
    <property type="evidence" value="ECO:0007669"/>
    <property type="project" value="UniProtKB-KW"/>
</dbReference>
<evidence type="ECO:0000256" key="2">
    <source>
        <dbReference type="ARBA" id="ARBA00022679"/>
    </source>
</evidence>
<comment type="subunit">
    <text evidence="7">Homodimer.</text>
</comment>
<reference evidence="10 11" key="1">
    <citation type="submission" date="2024-10" db="EMBL/GenBank/DDBJ databases">
        <title>Updated reference genomes for cyclostephanoid diatoms.</title>
        <authorList>
            <person name="Roberts W.R."/>
            <person name="Alverson A.J."/>
        </authorList>
    </citation>
    <scope>NUCLEOTIDE SEQUENCE [LARGE SCALE GENOMIC DNA]</scope>
    <source>
        <strain evidence="10 11">AJA228-03</strain>
    </source>
</reference>
<keyword evidence="2 7" id="KW-0808">Transferase</keyword>
<dbReference type="GO" id="GO:0005739">
    <property type="term" value="C:mitochondrion"/>
    <property type="evidence" value="ECO:0007669"/>
    <property type="project" value="UniProtKB-SubCell"/>
</dbReference>
<feature type="region of interest" description="Disordered" evidence="8">
    <location>
        <begin position="665"/>
        <end position="684"/>
    </location>
</feature>